<dbReference type="Proteomes" id="UP001139260">
    <property type="component" value="Unassembled WGS sequence"/>
</dbReference>
<evidence type="ECO:0000313" key="3">
    <source>
        <dbReference type="Proteomes" id="UP001139260"/>
    </source>
</evidence>
<name>A0A9X2BL05_9FLAO</name>
<dbReference type="RefSeq" id="WP_188049920.1">
    <property type="nucleotide sequence ID" value="NZ_JALNUB010000003.1"/>
</dbReference>
<keyword evidence="1" id="KW-0812">Transmembrane</keyword>
<evidence type="ECO:0000256" key="1">
    <source>
        <dbReference type="SAM" id="Phobius"/>
    </source>
</evidence>
<accession>A0A9X2BL05</accession>
<reference evidence="2" key="1">
    <citation type="submission" date="2022-04" db="EMBL/GenBank/DDBJ databases">
        <title>Flavobacterium pygoscelis sp. nov. isolated from Chinstrap chick (Pygoscelis antarcticus).</title>
        <authorList>
            <person name="Irgang R."/>
            <person name="Poblete-Morales M."/>
            <person name="Avendano-Herrera R."/>
        </authorList>
    </citation>
    <scope>NUCLEOTIDE SEQUENCE</scope>
    <source>
        <strain evidence="2">I-SCBP12n</strain>
    </source>
</reference>
<comment type="caution">
    <text evidence="2">The sequence shown here is derived from an EMBL/GenBank/DDBJ whole genome shotgun (WGS) entry which is preliminary data.</text>
</comment>
<evidence type="ECO:0000313" key="2">
    <source>
        <dbReference type="EMBL" id="MCK8141562.1"/>
    </source>
</evidence>
<proteinExistence type="predicted"/>
<gene>
    <name evidence="2" type="ORF">MW871_06600</name>
</gene>
<sequence length="150" mass="16868">MKKYLMILFLLVTFCFSYSQQRGIYLMSKKGNRQTYLPENRRIKITLNNGKKIAGHFTILNQDTIIIKEVEINLDSIIKIRRASNFSTILTPISVANGSVLAIVGTILLNSGSYLASVGTVPLIYGSVFIIVPLIGKKHSSKNWNYKIEN</sequence>
<keyword evidence="1" id="KW-1133">Transmembrane helix</keyword>
<keyword evidence="3" id="KW-1185">Reference proteome</keyword>
<protein>
    <submittedName>
        <fullName evidence="2">Uncharacterized protein</fullName>
    </submittedName>
</protein>
<dbReference type="AlphaFoldDB" id="A0A9X2BL05"/>
<dbReference type="EMBL" id="JALNUB010000003">
    <property type="protein sequence ID" value="MCK8141562.1"/>
    <property type="molecule type" value="Genomic_DNA"/>
</dbReference>
<organism evidence="2 3">
    <name type="scientific">Flavobacterium pygoscelis</name>
    <dbReference type="NCBI Taxonomy" id="2893176"/>
    <lineage>
        <taxon>Bacteria</taxon>
        <taxon>Pseudomonadati</taxon>
        <taxon>Bacteroidota</taxon>
        <taxon>Flavobacteriia</taxon>
        <taxon>Flavobacteriales</taxon>
        <taxon>Flavobacteriaceae</taxon>
        <taxon>Flavobacterium</taxon>
    </lineage>
</organism>
<keyword evidence="1" id="KW-0472">Membrane</keyword>
<feature type="transmembrane region" description="Helical" evidence="1">
    <location>
        <begin position="114"/>
        <end position="135"/>
    </location>
</feature>